<dbReference type="EMBL" id="VSRR010003649">
    <property type="protein sequence ID" value="MPC36975.1"/>
    <property type="molecule type" value="Genomic_DNA"/>
</dbReference>
<evidence type="ECO:0000313" key="2">
    <source>
        <dbReference type="EMBL" id="MPC36975.1"/>
    </source>
</evidence>
<name>A0A5B7EU99_PORTR</name>
<sequence length="97" mass="11335">MGKRTHISSPQLLRSEQKSKSRMEEHERKSKRKKLKLERKSREQTLQNQSPLFHLRCFFLIICSRFASRSLCPLALSTLLYPLFSLLSRSPLSASKC</sequence>
<reference evidence="2 3" key="1">
    <citation type="submission" date="2019-05" db="EMBL/GenBank/DDBJ databases">
        <title>Another draft genome of Portunus trituberculatus and its Hox gene families provides insights of decapod evolution.</title>
        <authorList>
            <person name="Jeong J.-H."/>
            <person name="Song I."/>
            <person name="Kim S."/>
            <person name="Choi T."/>
            <person name="Kim D."/>
            <person name="Ryu S."/>
            <person name="Kim W."/>
        </authorList>
    </citation>
    <scope>NUCLEOTIDE SEQUENCE [LARGE SCALE GENOMIC DNA]</scope>
    <source>
        <tissue evidence="2">Muscle</tissue>
    </source>
</reference>
<proteinExistence type="predicted"/>
<dbReference type="Proteomes" id="UP000324222">
    <property type="component" value="Unassembled WGS sequence"/>
</dbReference>
<dbReference type="AlphaFoldDB" id="A0A5B7EU99"/>
<feature type="region of interest" description="Disordered" evidence="1">
    <location>
        <begin position="1"/>
        <end position="45"/>
    </location>
</feature>
<feature type="compositionally biased region" description="Basic and acidic residues" evidence="1">
    <location>
        <begin position="15"/>
        <end position="28"/>
    </location>
</feature>
<evidence type="ECO:0000313" key="3">
    <source>
        <dbReference type="Proteomes" id="UP000324222"/>
    </source>
</evidence>
<organism evidence="2 3">
    <name type="scientific">Portunus trituberculatus</name>
    <name type="common">Swimming crab</name>
    <name type="synonym">Neptunus trituberculatus</name>
    <dbReference type="NCBI Taxonomy" id="210409"/>
    <lineage>
        <taxon>Eukaryota</taxon>
        <taxon>Metazoa</taxon>
        <taxon>Ecdysozoa</taxon>
        <taxon>Arthropoda</taxon>
        <taxon>Crustacea</taxon>
        <taxon>Multicrustacea</taxon>
        <taxon>Malacostraca</taxon>
        <taxon>Eumalacostraca</taxon>
        <taxon>Eucarida</taxon>
        <taxon>Decapoda</taxon>
        <taxon>Pleocyemata</taxon>
        <taxon>Brachyura</taxon>
        <taxon>Eubrachyura</taxon>
        <taxon>Portunoidea</taxon>
        <taxon>Portunidae</taxon>
        <taxon>Portuninae</taxon>
        <taxon>Portunus</taxon>
    </lineage>
</organism>
<evidence type="ECO:0000256" key="1">
    <source>
        <dbReference type="SAM" id="MobiDB-lite"/>
    </source>
</evidence>
<protein>
    <submittedName>
        <fullName evidence="2">Uncharacterized protein</fullName>
    </submittedName>
</protein>
<comment type="caution">
    <text evidence="2">The sequence shown here is derived from an EMBL/GenBank/DDBJ whole genome shotgun (WGS) entry which is preliminary data.</text>
</comment>
<gene>
    <name evidence="2" type="ORF">E2C01_030447</name>
</gene>
<keyword evidence="3" id="KW-1185">Reference proteome</keyword>
<accession>A0A5B7EU99</accession>